<protein>
    <submittedName>
        <fullName evidence="2">Uncharacterized protein</fullName>
    </submittedName>
</protein>
<dbReference type="AlphaFoldDB" id="A0AA41FEH7"/>
<gene>
    <name evidence="2" type="ORF">GPL26_08810</name>
</gene>
<feature type="region of interest" description="Disordered" evidence="1">
    <location>
        <begin position="1"/>
        <end position="51"/>
    </location>
</feature>
<sequence>MEKKKGSYGYQPEGRQERGYQPIKPGNGHQPTQSPPASPMPPSSGSSVQKK</sequence>
<organism evidence="2 3">
    <name type="scientific">Enterocloster citroniae</name>
    <dbReference type="NCBI Taxonomy" id="358743"/>
    <lineage>
        <taxon>Bacteria</taxon>
        <taxon>Bacillati</taxon>
        <taxon>Bacillota</taxon>
        <taxon>Clostridia</taxon>
        <taxon>Lachnospirales</taxon>
        <taxon>Lachnospiraceae</taxon>
        <taxon>Enterocloster</taxon>
    </lineage>
</organism>
<reference evidence="2" key="1">
    <citation type="journal article" date="2021" name="Gut Microbes">
        <title>A synthetic consortium of 100 gut commensals modulates the composition and function in a colon model of the microbiome of elderly subjects.</title>
        <authorList>
            <person name="Perez M."/>
            <person name="Ntemiri A."/>
            <person name="Tan H."/>
            <person name="Harris H.M.B."/>
            <person name="Roager H.M."/>
            <person name="Ribiere C."/>
            <person name="O'Toole P.W."/>
        </authorList>
    </citation>
    <scope>NUCLEOTIDE SEQUENCE</scope>
    <source>
        <strain evidence="2">MCC335</strain>
    </source>
</reference>
<evidence type="ECO:0000313" key="3">
    <source>
        <dbReference type="Proteomes" id="UP000708338"/>
    </source>
</evidence>
<proteinExistence type="predicted"/>
<name>A0AA41FEH7_9FIRM</name>
<dbReference type="Proteomes" id="UP000708338">
    <property type="component" value="Unassembled WGS sequence"/>
</dbReference>
<dbReference type="RefSeq" id="WP_215630074.1">
    <property type="nucleotide sequence ID" value="NZ_WQPS01000010.1"/>
</dbReference>
<accession>A0AA41FEH7</accession>
<feature type="compositionally biased region" description="Pro residues" evidence="1">
    <location>
        <begin position="33"/>
        <end position="42"/>
    </location>
</feature>
<evidence type="ECO:0000313" key="2">
    <source>
        <dbReference type="EMBL" id="MBT9809738.1"/>
    </source>
</evidence>
<evidence type="ECO:0000256" key="1">
    <source>
        <dbReference type="SAM" id="MobiDB-lite"/>
    </source>
</evidence>
<comment type="caution">
    <text evidence="2">The sequence shown here is derived from an EMBL/GenBank/DDBJ whole genome shotgun (WGS) entry which is preliminary data.</text>
</comment>
<dbReference type="EMBL" id="WQPS01000010">
    <property type="protein sequence ID" value="MBT9809738.1"/>
    <property type="molecule type" value="Genomic_DNA"/>
</dbReference>